<feature type="region of interest" description="Disordered" evidence="19">
    <location>
        <begin position="330"/>
        <end position="406"/>
    </location>
</feature>
<proteinExistence type="inferred from homology"/>
<gene>
    <name evidence="20" type="ORF">NHX12_010477</name>
</gene>
<dbReference type="EMBL" id="JANIIK010000115">
    <property type="protein sequence ID" value="KAJ3589633.1"/>
    <property type="molecule type" value="Genomic_DNA"/>
</dbReference>
<keyword evidence="3 14" id="KW-0813">Transport</keyword>
<keyword evidence="18" id="KW-0675">Receptor</keyword>
<evidence type="ECO:0000313" key="20">
    <source>
        <dbReference type="EMBL" id="KAJ3589633.1"/>
    </source>
</evidence>
<evidence type="ECO:0000256" key="8">
    <source>
        <dbReference type="ARBA" id="ARBA00023136"/>
    </source>
</evidence>
<keyword evidence="4" id="KW-1003">Cell membrane</keyword>
<name>A0A9Q0I9D6_9TELE</name>
<comment type="similarity">
    <text evidence="2 14 18">Belongs to the P2X receptor family.</text>
</comment>
<dbReference type="AlphaFoldDB" id="A0A9Q0I9D6"/>
<evidence type="ECO:0000256" key="12">
    <source>
        <dbReference type="ARBA" id="ARBA00023303"/>
    </source>
</evidence>
<dbReference type="GO" id="GO:0098794">
    <property type="term" value="C:postsynapse"/>
    <property type="evidence" value="ECO:0007669"/>
    <property type="project" value="GOC"/>
</dbReference>
<feature type="disulfide bond" evidence="16">
    <location>
        <begin position="106"/>
        <end position="130"/>
    </location>
</feature>
<dbReference type="OrthoDB" id="494673at2759"/>
<feature type="compositionally biased region" description="Basic and acidic residues" evidence="19">
    <location>
        <begin position="351"/>
        <end position="369"/>
    </location>
</feature>
<evidence type="ECO:0000256" key="10">
    <source>
        <dbReference type="ARBA" id="ARBA00023180"/>
    </source>
</evidence>
<comment type="caution">
    <text evidence="20">The sequence shown here is derived from an EMBL/GenBank/DDBJ whole genome shotgun (WGS) entry which is preliminary data.</text>
</comment>
<dbReference type="Gene3D" id="1.10.287.940">
    <property type="entry name" value="atp-gated p2x4 ion channel"/>
    <property type="match status" value="1"/>
</dbReference>
<dbReference type="GO" id="GO:0005886">
    <property type="term" value="C:plasma membrane"/>
    <property type="evidence" value="ECO:0007669"/>
    <property type="project" value="UniProtKB-SubCell"/>
</dbReference>
<dbReference type="PANTHER" id="PTHR10125:SF12">
    <property type="entry name" value="P2X PURINOCEPTOR 5"/>
    <property type="match status" value="1"/>
</dbReference>
<evidence type="ECO:0000256" key="9">
    <source>
        <dbReference type="ARBA" id="ARBA00023157"/>
    </source>
</evidence>
<evidence type="ECO:0000256" key="11">
    <source>
        <dbReference type="ARBA" id="ARBA00023286"/>
    </source>
</evidence>
<keyword evidence="12 18" id="KW-0407">Ion channel</keyword>
<sequence>MAGFFFQLLNFKTEKYVIAENKKIGILFRVYQVAVLAYLVGWVFVVKKGYQEKEEAIQSSVITKLKGVALINSSDMGLQVWGAEDYVIPPNSFRVPDGRCLRDDECVEGEAVIAGNGIKTGVCVNSTGTCEIQGWCPVAYSHRPQEPLLGKAENFTIYIKNFIRFPKFEFSKSNVLDTTNDSYLKSCLYDKGANPYCPIFRLGDLVSWTGNDFQEMAVKGGSVGILIEWNCDLDKASSLCNPEYSFTRLDLNLNNSITSGYNFRYARYYKDPTGENFRTLYKVYGIRFDIMINGQGAFVCDLILLYMMNTSSYYREKKFEIINFKKEKAKQKEGKGSHRDRRSGRPADAPGDNKAEETENNKETEENRPLTETQGPTIPRNTGQRYAAVHAPSSGEPRRITFASKF</sequence>
<feature type="binding site" evidence="15">
    <location>
        <begin position="64"/>
        <end position="66"/>
    </location>
    <ligand>
        <name>ATP</name>
        <dbReference type="ChEBI" id="CHEBI:30616"/>
        <note>ligand shared between two neighboring subunits of the homotrimer</note>
    </ligand>
</feature>
<feature type="binding site" evidence="15">
    <location>
        <begin position="262"/>
        <end position="264"/>
    </location>
    <ligand>
        <name>ATP</name>
        <dbReference type="ChEBI" id="CHEBI:30616"/>
        <note>ligand shared between two neighboring subunits of the homotrimer</note>
    </ligand>
</feature>
<dbReference type="GO" id="GO:0070588">
    <property type="term" value="P:calcium ion transmembrane transport"/>
    <property type="evidence" value="ECO:0007669"/>
    <property type="project" value="TreeGrafter"/>
</dbReference>
<dbReference type="Proteomes" id="UP001148018">
    <property type="component" value="Unassembled WGS sequence"/>
</dbReference>
<dbReference type="GO" id="GO:0005524">
    <property type="term" value="F:ATP binding"/>
    <property type="evidence" value="ECO:0007669"/>
    <property type="project" value="UniProtKB-UniRule"/>
</dbReference>
<keyword evidence="21" id="KW-1185">Reference proteome</keyword>
<evidence type="ECO:0000256" key="19">
    <source>
        <dbReference type="SAM" id="MobiDB-lite"/>
    </source>
</evidence>
<dbReference type="GO" id="GO:0004931">
    <property type="term" value="F:extracellularly ATP-gated monoatomic cation channel activity"/>
    <property type="evidence" value="ECO:0007669"/>
    <property type="project" value="UniProtKB-UniRule"/>
</dbReference>
<evidence type="ECO:0000256" key="15">
    <source>
        <dbReference type="PIRSR" id="PIRSR005713-1"/>
    </source>
</evidence>
<dbReference type="PRINTS" id="PR01307">
    <property type="entry name" value="P2XRECEPTOR"/>
</dbReference>
<dbReference type="Gene3D" id="2.60.490.10">
    <property type="entry name" value="atp-gated p2x4 ion channel domain"/>
    <property type="match status" value="1"/>
</dbReference>
<dbReference type="PROSITE" id="PS01212">
    <property type="entry name" value="P2X_RECEPTOR"/>
    <property type="match status" value="1"/>
</dbReference>
<dbReference type="GO" id="GO:0001614">
    <property type="term" value="F:purinergic nucleotide receptor activity"/>
    <property type="evidence" value="ECO:0007669"/>
    <property type="project" value="UniProtKB-UniRule"/>
</dbReference>
<evidence type="ECO:0000256" key="5">
    <source>
        <dbReference type="ARBA" id="ARBA00022692"/>
    </source>
</evidence>
<evidence type="ECO:0000256" key="2">
    <source>
        <dbReference type="ARBA" id="ARBA00009848"/>
    </source>
</evidence>
<feature type="compositionally biased region" description="Polar residues" evidence="19">
    <location>
        <begin position="370"/>
        <end position="384"/>
    </location>
</feature>
<evidence type="ECO:0000313" key="21">
    <source>
        <dbReference type="Proteomes" id="UP001148018"/>
    </source>
</evidence>
<feature type="binding site" evidence="15">
    <location>
        <position position="156"/>
    </location>
    <ligand>
        <name>ATP</name>
        <dbReference type="ChEBI" id="CHEBI:30616"/>
        <note>ligand shared between two neighboring subunits of the homotrimer</note>
    </ligand>
</feature>
<keyword evidence="11 14" id="KW-1071">Ligand-gated ion channel</keyword>
<dbReference type="NCBIfam" id="TIGR00863">
    <property type="entry name" value="P2X"/>
    <property type="match status" value="1"/>
</dbReference>
<keyword evidence="10" id="KW-0325">Glycoprotein</keyword>
<keyword evidence="9 16" id="KW-1015">Disulfide bond</keyword>
<keyword evidence="6" id="KW-1133">Transmembrane helix</keyword>
<evidence type="ECO:0000256" key="7">
    <source>
        <dbReference type="ARBA" id="ARBA00023065"/>
    </source>
</evidence>
<dbReference type="Pfam" id="PF00864">
    <property type="entry name" value="P2X_receptor"/>
    <property type="match status" value="2"/>
</dbReference>
<evidence type="ECO:0000256" key="4">
    <source>
        <dbReference type="ARBA" id="ARBA00022475"/>
    </source>
</evidence>
<evidence type="ECO:0000256" key="18">
    <source>
        <dbReference type="RuleBase" id="RU000681"/>
    </source>
</evidence>
<comment type="catalytic activity">
    <reaction evidence="13">
        <text>Ca(2+)(in) = Ca(2+)(out)</text>
        <dbReference type="Rhea" id="RHEA:29671"/>
        <dbReference type="ChEBI" id="CHEBI:29108"/>
    </reaction>
</comment>
<keyword evidence="15" id="KW-0547">Nucleotide-binding</keyword>
<dbReference type="InterPro" id="IPR059116">
    <property type="entry name" value="P2X_receptor"/>
</dbReference>
<evidence type="ECO:0000256" key="3">
    <source>
        <dbReference type="ARBA" id="ARBA00022448"/>
    </source>
</evidence>
<feature type="binding site" evidence="15">
    <location>
        <position position="282"/>
    </location>
    <ligand>
        <name>ATP</name>
        <dbReference type="ChEBI" id="CHEBI:30616"/>
        <note>ligand shared between two neighboring subunits of the homotrimer</note>
    </ligand>
</feature>
<keyword evidence="7 14" id="KW-0406">Ion transport</keyword>
<feature type="disulfide bond" evidence="16">
    <location>
        <begin position="187"/>
        <end position="197"/>
    </location>
</feature>
<protein>
    <recommendedName>
        <fullName evidence="14 18">P2X purinoceptor</fullName>
    </recommendedName>
</protein>
<feature type="disulfide bond" evidence="16">
    <location>
        <begin position="100"/>
        <end position="123"/>
    </location>
</feature>
<keyword evidence="15" id="KW-0067">ATP-binding</keyword>
<evidence type="ECO:0000256" key="13">
    <source>
        <dbReference type="ARBA" id="ARBA00036634"/>
    </source>
</evidence>
<keyword evidence="8 14" id="KW-0472">Membrane</keyword>
<dbReference type="PIRSF" id="PIRSF005713">
    <property type="entry name" value="P2X_purinoceptor"/>
    <property type="match status" value="1"/>
</dbReference>
<dbReference type="InterPro" id="IPR053792">
    <property type="entry name" value="P2X_RECEPTOR_CS"/>
</dbReference>
<feature type="disulfide bond" evidence="16">
    <location>
        <begin position="231"/>
        <end position="240"/>
    </location>
</feature>
<dbReference type="InterPro" id="IPR027309">
    <property type="entry name" value="P2X_extracellular_dom_sf"/>
</dbReference>
<evidence type="ECO:0000256" key="16">
    <source>
        <dbReference type="PIRSR" id="PIRSR005713-2"/>
    </source>
</evidence>
<evidence type="ECO:0000256" key="6">
    <source>
        <dbReference type="ARBA" id="ARBA00022989"/>
    </source>
</evidence>
<comment type="function">
    <text evidence="18">Receptor for ATP that acts as a ligand-gated ion channel.</text>
</comment>
<evidence type="ECO:0000256" key="1">
    <source>
        <dbReference type="ARBA" id="ARBA00004651"/>
    </source>
</evidence>
<dbReference type="PANTHER" id="PTHR10125">
    <property type="entry name" value="P2X PURINOCEPTOR"/>
    <property type="match status" value="1"/>
</dbReference>
<dbReference type="InterPro" id="IPR001429">
    <property type="entry name" value="P2X_purnocptor"/>
</dbReference>
<feature type="glycosylation site" description="N-linked (GlcNAc...) asparagine" evidence="17">
    <location>
        <position position="154"/>
    </location>
</feature>
<dbReference type="GO" id="GO:0033198">
    <property type="term" value="P:response to ATP"/>
    <property type="evidence" value="ECO:0007669"/>
    <property type="project" value="InterPro"/>
</dbReference>
<keyword evidence="5" id="KW-0812">Transmembrane</keyword>
<organism evidence="20 21">
    <name type="scientific">Muraenolepis orangiensis</name>
    <name type="common">Patagonian moray cod</name>
    <dbReference type="NCBI Taxonomy" id="630683"/>
    <lineage>
        <taxon>Eukaryota</taxon>
        <taxon>Metazoa</taxon>
        <taxon>Chordata</taxon>
        <taxon>Craniata</taxon>
        <taxon>Vertebrata</taxon>
        <taxon>Euteleostomi</taxon>
        <taxon>Actinopterygii</taxon>
        <taxon>Neopterygii</taxon>
        <taxon>Teleostei</taxon>
        <taxon>Neoteleostei</taxon>
        <taxon>Acanthomorphata</taxon>
        <taxon>Zeiogadaria</taxon>
        <taxon>Gadariae</taxon>
        <taxon>Gadiformes</taxon>
        <taxon>Muraenolepidoidei</taxon>
        <taxon>Muraenolepididae</taxon>
        <taxon>Muraenolepis</taxon>
    </lineage>
</organism>
<reference evidence="20" key="1">
    <citation type="submission" date="2022-07" db="EMBL/GenBank/DDBJ databases">
        <title>Chromosome-level genome of Muraenolepis orangiensis.</title>
        <authorList>
            <person name="Kim J."/>
        </authorList>
    </citation>
    <scope>NUCLEOTIDE SEQUENCE</scope>
    <source>
        <strain evidence="20">KU_S4_2022</strain>
        <tissue evidence="20">Muscle</tissue>
    </source>
</reference>
<evidence type="ECO:0000256" key="14">
    <source>
        <dbReference type="PIRNR" id="PIRNR005713"/>
    </source>
</evidence>
<comment type="subcellular location">
    <subcellularLocation>
        <location evidence="1">Cell membrane</location>
        <topology evidence="1">Multi-pass membrane protein</topology>
    </subcellularLocation>
    <subcellularLocation>
        <location evidence="18">Membrane</location>
        <topology evidence="18">Multi-pass membrane protein</topology>
    </subcellularLocation>
</comment>
<accession>A0A9Q0I9D6</accession>
<evidence type="ECO:0000256" key="17">
    <source>
        <dbReference type="PIRSR" id="PIRSR005713-3"/>
    </source>
</evidence>